<name>A0A699XCA0_TANCI</name>
<protein>
    <submittedName>
        <fullName evidence="1">Uncharacterized protein</fullName>
    </submittedName>
</protein>
<dbReference type="EMBL" id="BKCJ011841750">
    <property type="protein sequence ID" value="GFD57495.1"/>
    <property type="molecule type" value="Genomic_DNA"/>
</dbReference>
<feature type="non-terminal residue" evidence="1">
    <location>
        <position position="88"/>
    </location>
</feature>
<comment type="caution">
    <text evidence="1">The sequence shown here is derived from an EMBL/GenBank/DDBJ whole genome shotgun (WGS) entry which is preliminary data.</text>
</comment>
<accession>A0A699XCA0</accession>
<dbReference type="AlphaFoldDB" id="A0A699XCA0"/>
<feature type="non-terminal residue" evidence="1">
    <location>
        <position position="1"/>
    </location>
</feature>
<proteinExistence type="predicted"/>
<evidence type="ECO:0000313" key="1">
    <source>
        <dbReference type="EMBL" id="GFD57495.1"/>
    </source>
</evidence>
<sequence>GAGGRRRARRGGRVGIALQVALPGHHRRVAPKLDEGHPGGSARLAVAHPEVVGRLPRGIGARRGPEQQRKIQVRVARRVDGQRLQRAD</sequence>
<gene>
    <name evidence="1" type="ORF">Tci_929464</name>
</gene>
<reference evidence="1" key="1">
    <citation type="journal article" date="2019" name="Sci. Rep.">
        <title>Draft genome of Tanacetum cinerariifolium, the natural source of mosquito coil.</title>
        <authorList>
            <person name="Yamashiro T."/>
            <person name="Shiraishi A."/>
            <person name="Satake H."/>
            <person name="Nakayama K."/>
        </authorList>
    </citation>
    <scope>NUCLEOTIDE SEQUENCE</scope>
</reference>
<organism evidence="1">
    <name type="scientific">Tanacetum cinerariifolium</name>
    <name type="common">Dalmatian daisy</name>
    <name type="synonym">Chrysanthemum cinerariifolium</name>
    <dbReference type="NCBI Taxonomy" id="118510"/>
    <lineage>
        <taxon>Eukaryota</taxon>
        <taxon>Viridiplantae</taxon>
        <taxon>Streptophyta</taxon>
        <taxon>Embryophyta</taxon>
        <taxon>Tracheophyta</taxon>
        <taxon>Spermatophyta</taxon>
        <taxon>Magnoliopsida</taxon>
        <taxon>eudicotyledons</taxon>
        <taxon>Gunneridae</taxon>
        <taxon>Pentapetalae</taxon>
        <taxon>asterids</taxon>
        <taxon>campanulids</taxon>
        <taxon>Asterales</taxon>
        <taxon>Asteraceae</taxon>
        <taxon>Asteroideae</taxon>
        <taxon>Anthemideae</taxon>
        <taxon>Anthemidinae</taxon>
        <taxon>Tanacetum</taxon>
    </lineage>
</organism>